<keyword evidence="1" id="KW-0812">Transmembrane</keyword>
<feature type="transmembrane region" description="Helical" evidence="1">
    <location>
        <begin position="34"/>
        <end position="56"/>
    </location>
</feature>
<gene>
    <name evidence="3" type="ORF">B1199_07540</name>
</gene>
<feature type="transmembrane region" description="Helical" evidence="1">
    <location>
        <begin position="389"/>
        <end position="407"/>
    </location>
</feature>
<dbReference type="OrthoDB" id="9758229at2"/>
<dbReference type="RefSeq" id="WP_086743506.1">
    <property type="nucleotide sequence ID" value="NZ_MWPV01000002.1"/>
</dbReference>
<keyword evidence="1" id="KW-0472">Membrane</keyword>
<accession>A0A244CRK4</accession>
<dbReference type="InterPro" id="IPR053156">
    <property type="entry name" value="T6SS_TssM-like"/>
</dbReference>
<sequence>MKSFLKFMLVMFIWLIVLGICITTTVLLELELMLGIWAFVAVFATWYGIKLIIYFFKRVAAKNRVEKLINIGSSSSSKKTLSSFQFLFKKDIDKHLNKLQAFIKRSDISSAHSIKWVMHLKVDNSDGNWVKASSINRPKIKDSTLTEYPYIDWHIFNDFMMLDVDAYLISQDNPAAKSEWLQLLNGLAGTKRMFPIDSLLVSINVNAIETIIEQQKLADLIRTQYEDIKTYCGVEIKINIVLVGLEQLSGIDSWLANLDPFLKQKMFGSINENQIPIEQLVKEHFSELKVIFNQGALSHLVNEGFSVEAAQLPAKANEIEQSLSRCLNRLFANNSFQSAPKCNGLFIVMREHTDDCFVDGLLEGCAFTWSDAVKNKVITQSDIVKRKRYITYAGASAFLVGLIFLTFERNITTLDAVFEDYKSQQLNLDSQSGLLSDITLRYSIIEQLNSMNISHWLPTGNDPLKLNLMRANVINKIENGIISPLDEKFASNMQGSELSLDKRVDYINILSRRINLIKAAQSGANNDELALMPQPYDSGYISDIPNEILDDINQVYLLRFSLISSSLNSRHSASLETEKQNYQKQVVNLLSQTNDNMEWLVDWVNENQSIKNVTLQSYWQGTLPNTSGIEVQKAYTVAGKEVIDNFFNDITQALGQDNDYLLKYKPLFVQDYRVNYLANWGYFLSEFEQGQFTLADRTQWLKVINNLTTSRNIYFKLLNDVDFQLAAFKDDSDVPKWMEFSLYYQDMLALSDDQVNNNKKKNAVLTKLALKVIGKTGAVGKAISKSAKSGLKTQKKLDKANGSGPGPSERELNLQKAATELDNYKAKLAEIVFSVELKQSSYTSISGLYSNSDNTMSAGTSLAAVQTSLATLQGLIGKEGLDTAPFWKVYKGPVQLLESFMTQETACKLNDLWQEKFLFEIDGVPDYKLDSYAYGETGVLWGMVDSNIAPFLRAKQGGGYSHKRVGDNYVALTPAFLNYLTRVKDFGMRQKFESFSLDITANPTSLNPSALLYVSQTDLVLNCASGPQSLVNNNFIIKKHFAWDQSCGPVSLSFTIGNKKIVKEYPGQDGLTHFMEDFKSGKKRFELEEFPESFYVLDQFKIRYLDASFILEGAGKLLSSLNQQPPQPPKFIAQCWK</sequence>
<organism evidence="3 4">
    <name type="scientific">Pseudoalteromonas ulvae</name>
    <dbReference type="NCBI Taxonomy" id="107327"/>
    <lineage>
        <taxon>Bacteria</taxon>
        <taxon>Pseudomonadati</taxon>
        <taxon>Pseudomonadota</taxon>
        <taxon>Gammaproteobacteria</taxon>
        <taxon>Alteromonadales</taxon>
        <taxon>Pseudoalteromonadaceae</taxon>
        <taxon>Pseudoalteromonas</taxon>
    </lineage>
</organism>
<keyword evidence="4" id="KW-1185">Reference proteome</keyword>
<dbReference type="PANTHER" id="PTHR36153">
    <property type="entry name" value="INNER MEMBRANE PROTEIN-RELATED"/>
    <property type="match status" value="1"/>
</dbReference>
<evidence type="ECO:0000256" key="1">
    <source>
        <dbReference type="SAM" id="Phobius"/>
    </source>
</evidence>
<dbReference type="Proteomes" id="UP000194841">
    <property type="component" value="Unassembled WGS sequence"/>
</dbReference>
<name>A0A244CRK4_PSEDV</name>
<proteinExistence type="predicted"/>
<evidence type="ECO:0000313" key="4">
    <source>
        <dbReference type="Proteomes" id="UP000194841"/>
    </source>
</evidence>
<feature type="domain" description="Type VI secretion system component TssM1 N-terminal" evidence="2">
    <location>
        <begin position="177"/>
        <end position="374"/>
    </location>
</feature>
<evidence type="ECO:0000313" key="3">
    <source>
        <dbReference type="EMBL" id="OUL58198.1"/>
    </source>
</evidence>
<dbReference type="EMBL" id="MWPV01000002">
    <property type="protein sequence ID" value="OUL58198.1"/>
    <property type="molecule type" value="Genomic_DNA"/>
</dbReference>
<dbReference type="PANTHER" id="PTHR36153:SF1">
    <property type="entry name" value="TYPE VI SECRETION SYSTEM COMPONENT TSSM1"/>
    <property type="match status" value="1"/>
</dbReference>
<reference evidence="3 4" key="1">
    <citation type="submission" date="2017-02" db="EMBL/GenBank/DDBJ databases">
        <title>Pseudoalteromonas ulvae TC14 Genome.</title>
        <authorList>
            <person name="Molmeret M."/>
        </authorList>
    </citation>
    <scope>NUCLEOTIDE SEQUENCE [LARGE SCALE GENOMIC DNA]</scope>
    <source>
        <strain evidence="3">TC14</strain>
    </source>
</reference>
<dbReference type="Pfam" id="PF14331">
    <property type="entry name" value="IcmF-related_N"/>
    <property type="match status" value="1"/>
</dbReference>
<comment type="caution">
    <text evidence="3">The sequence shown here is derived from an EMBL/GenBank/DDBJ whole genome shotgun (WGS) entry which is preliminary data.</text>
</comment>
<keyword evidence="1" id="KW-1133">Transmembrane helix</keyword>
<evidence type="ECO:0000259" key="2">
    <source>
        <dbReference type="Pfam" id="PF14331"/>
    </source>
</evidence>
<dbReference type="InterPro" id="IPR025743">
    <property type="entry name" value="TssM1_N"/>
</dbReference>
<feature type="transmembrane region" description="Helical" evidence="1">
    <location>
        <begin position="7"/>
        <end position="28"/>
    </location>
</feature>
<dbReference type="AlphaFoldDB" id="A0A244CRK4"/>
<protein>
    <recommendedName>
        <fullName evidence="2">Type VI secretion system component TssM1 N-terminal domain-containing protein</fullName>
    </recommendedName>
</protein>